<dbReference type="InterPro" id="IPR045933">
    <property type="entry name" value="DUF6353"/>
</dbReference>
<dbReference type="EMBL" id="ACCL02000018">
    <property type="protein sequence ID" value="EET59474.1"/>
    <property type="molecule type" value="Genomic_DNA"/>
</dbReference>
<proteinExistence type="predicted"/>
<name>C6LIT5_9FIRM</name>
<reference evidence="1" key="1">
    <citation type="submission" date="2009-07" db="EMBL/GenBank/DDBJ databases">
        <authorList>
            <person name="Weinstock G."/>
            <person name="Sodergren E."/>
            <person name="Clifton S."/>
            <person name="Fulton L."/>
            <person name="Fulton B."/>
            <person name="Courtney L."/>
            <person name="Fronick C."/>
            <person name="Harrison M."/>
            <person name="Strong C."/>
            <person name="Farmer C."/>
            <person name="Delahaunty K."/>
            <person name="Markovic C."/>
            <person name="Hall O."/>
            <person name="Minx P."/>
            <person name="Tomlinson C."/>
            <person name="Mitreva M."/>
            <person name="Nelson J."/>
            <person name="Hou S."/>
            <person name="Wollam A."/>
            <person name="Pepin K.H."/>
            <person name="Johnson M."/>
            <person name="Bhonagiri V."/>
            <person name="Nash W.E."/>
            <person name="Warren W."/>
            <person name="Chinwalla A."/>
            <person name="Mardis E.R."/>
            <person name="Wilson R.K."/>
        </authorList>
    </citation>
    <scope>NUCLEOTIDE SEQUENCE [LARGE SCALE GENOMIC DNA]</scope>
    <source>
        <strain evidence="1">DSM 14469</strain>
    </source>
</reference>
<dbReference type="STRING" id="168384.SAMN05660368_02998"/>
<dbReference type="Pfam" id="PF19880">
    <property type="entry name" value="DUF6353"/>
    <property type="match status" value="1"/>
</dbReference>
<dbReference type="eggNOG" id="ENOG502ZGJK">
    <property type="taxonomic scope" value="Bacteria"/>
</dbReference>
<accession>C6LIT5</accession>
<dbReference type="Proteomes" id="UP000005561">
    <property type="component" value="Unassembled WGS sequence"/>
</dbReference>
<gene>
    <name evidence="1" type="ORF">BRYFOR_08565</name>
</gene>
<organism evidence="1 2">
    <name type="scientific">Marvinbryantia formatexigens DSM 14469</name>
    <dbReference type="NCBI Taxonomy" id="478749"/>
    <lineage>
        <taxon>Bacteria</taxon>
        <taxon>Bacillati</taxon>
        <taxon>Bacillota</taxon>
        <taxon>Clostridia</taxon>
        <taxon>Lachnospirales</taxon>
        <taxon>Lachnospiraceae</taxon>
        <taxon>Marvinbryantia</taxon>
    </lineage>
</organism>
<dbReference type="AlphaFoldDB" id="C6LIT5"/>
<keyword evidence="2" id="KW-1185">Reference proteome</keyword>
<comment type="caution">
    <text evidence="1">The sequence shown here is derived from an EMBL/GenBank/DDBJ whole genome shotgun (WGS) entry which is preliminary data.</text>
</comment>
<dbReference type="PROSITE" id="PS51257">
    <property type="entry name" value="PROKAR_LIPOPROTEIN"/>
    <property type="match status" value="1"/>
</dbReference>
<sequence length="292" mass="33199">MKLRKRSPEIFVVAGVVTGVVSAVMACRATMKIDEVLQEPREDIDDIHKYVEEHGYSDKYGEKDEKKDLLIAYTHSGIGLAKLYAPSVTLGVVSIAAILGGHNLLRKRNVALVAAYKTVNKGFKEYRGRVVERFGYAVDKELRYNVRQETIEETVTDSETGEEKTVTKTINVASHGEPSEFAKFFDEGCEGWTKDPDLNLMFLRRQQDYANDRLKERGYLFLNEVYDMLGIQRTRSGQIVGWFYDENNPIGDNYVDFGIYDGSYAAKRNFVNGYERTILLDFNVDGPIIDLI</sequence>
<protein>
    <submittedName>
        <fullName evidence="1">Uncharacterized protein</fullName>
    </submittedName>
</protein>
<evidence type="ECO:0000313" key="1">
    <source>
        <dbReference type="EMBL" id="EET59474.1"/>
    </source>
</evidence>
<evidence type="ECO:0000313" key="2">
    <source>
        <dbReference type="Proteomes" id="UP000005561"/>
    </source>
</evidence>